<evidence type="ECO:0000313" key="1">
    <source>
        <dbReference type="EMBL" id="JAD85857.1"/>
    </source>
</evidence>
<name>A0A0A9DPZ5_ARUDO</name>
<accession>A0A0A9DPZ5</accession>
<dbReference type="AlphaFoldDB" id="A0A0A9DPZ5"/>
<reference evidence="1" key="1">
    <citation type="submission" date="2014-09" db="EMBL/GenBank/DDBJ databases">
        <authorList>
            <person name="Magalhaes I.L.F."/>
            <person name="Oliveira U."/>
            <person name="Santos F.R."/>
            <person name="Vidigal T.H.D.A."/>
            <person name="Brescovit A.D."/>
            <person name="Santos A.J."/>
        </authorList>
    </citation>
    <scope>NUCLEOTIDE SEQUENCE</scope>
    <source>
        <tissue evidence="1">Shoot tissue taken approximately 20 cm above the soil surface</tissue>
    </source>
</reference>
<organism evidence="1">
    <name type="scientific">Arundo donax</name>
    <name type="common">Giant reed</name>
    <name type="synonym">Donax arundinaceus</name>
    <dbReference type="NCBI Taxonomy" id="35708"/>
    <lineage>
        <taxon>Eukaryota</taxon>
        <taxon>Viridiplantae</taxon>
        <taxon>Streptophyta</taxon>
        <taxon>Embryophyta</taxon>
        <taxon>Tracheophyta</taxon>
        <taxon>Spermatophyta</taxon>
        <taxon>Magnoliopsida</taxon>
        <taxon>Liliopsida</taxon>
        <taxon>Poales</taxon>
        <taxon>Poaceae</taxon>
        <taxon>PACMAD clade</taxon>
        <taxon>Arundinoideae</taxon>
        <taxon>Arundineae</taxon>
        <taxon>Arundo</taxon>
    </lineage>
</organism>
<reference evidence="1" key="2">
    <citation type="journal article" date="2015" name="Data Brief">
        <title>Shoot transcriptome of the giant reed, Arundo donax.</title>
        <authorList>
            <person name="Barrero R.A."/>
            <person name="Guerrero F.D."/>
            <person name="Moolhuijzen P."/>
            <person name="Goolsby J.A."/>
            <person name="Tidwell J."/>
            <person name="Bellgard S.E."/>
            <person name="Bellgard M.I."/>
        </authorList>
    </citation>
    <scope>NUCLEOTIDE SEQUENCE</scope>
    <source>
        <tissue evidence="1">Shoot tissue taken approximately 20 cm above the soil surface</tissue>
    </source>
</reference>
<dbReference type="EMBL" id="GBRH01212038">
    <property type="protein sequence ID" value="JAD85857.1"/>
    <property type="molecule type" value="Transcribed_RNA"/>
</dbReference>
<protein>
    <submittedName>
        <fullName evidence="1">Uncharacterized protein</fullName>
    </submittedName>
</protein>
<sequence>MIAGLNSKMFGRWFVNFHTVLCSFANCELRSMVLVDRSMLGSDSPSWNFPGKIPAGLDLPSDVADKKLQEEAHKN</sequence>
<proteinExistence type="predicted"/>